<evidence type="ECO:0000256" key="2">
    <source>
        <dbReference type="ARBA" id="ARBA00023015"/>
    </source>
</evidence>
<dbReference type="EMBL" id="STFG01000006">
    <property type="protein sequence ID" value="THU02598.1"/>
    <property type="molecule type" value="Genomic_DNA"/>
</dbReference>
<evidence type="ECO:0000256" key="3">
    <source>
        <dbReference type="ARBA" id="ARBA00023125"/>
    </source>
</evidence>
<comment type="caution">
    <text evidence="6">The sequence shown here is derived from an EMBL/GenBank/DDBJ whole genome shotgun (WGS) entry which is preliminary data.</text>
</comment>
<dbReference type="Pfam" id="PF00126">
    <property type="entry name" value="HTH_1"/>
    <property type="match status" value="1"/>
</dbReference>
<dbReference type="InterPro" id="IPR036390">
    <property type="entry name" value="WH_DNA-bd_sf"/>
</dbReference>
<dbReference type="GO" id="GO:0043565">
    <property type="term" value="F:sequence-specific DNA binding"/>
    <property type="evidence" value="ECO:0007669"/>
    <property type="project" value="TreeGrafter"/>
</dbReference>
<keyword evidence="2" id="KW-0805">Transcription regulation</keyword>
<dbReference type="Proteomes" id="UP000308917">
    <property type="component" value="Unassembled WGS sequence"/>
</dbReference>
<keyword evidence="3" id="KW-0238">DNA-binding</keyword>
<dbReference type="OrthoDB" id="8885940at2"/>
<dbReference type="InterPro" id="IPR036388">
    <property type="entry name" value="WH-like_DNA-bd_sf"/>
</dbReference>
<evidence type="ECO:0000313" key="7">
    <source>
        <dbReference type="Proteomes" id="UP000308917"/>
    </source>
</evidence>
<name>A0A4S8F5A0_9BURK</name>
<accession>A0A4S8F5A0</accession>
<dbReference type="SUPFAM" id="SSF53850">
    <property type="entry name" value="Periplasmic binding protein-like II"/>
    <property type="match status" value="1"/>
</dbReference>
<dbReference type="AlphaFoldDB" id="A0A4S8F5A0"/>
<gene>
    <name evidence="6" type="ORF">E9531_07970</name>
</gene>
<dbReference type="InterPro" id="IPR000847">
    <property type="entry name" value="LysR_HTH_N"/>
</dbReference>
<dbReference type="PANTHER" id="PTHR30537:SF66">
    <property type="entry name" value="IRON-REGULATED VIRULENCE REGULATORY PROTEIN IRGB"/>
    <property type="match status" value="1"/>
</dbReference>
<evidence type="ECO:0000259" key="5">
    <source>
        <dbReference type="PROSITE" id="PS50931"/>
    </source>
</evidence>
<keyword evidence="7" id="KW-1185">Reference proteome</keyword>
<evidence type="ECO:0000256" key="1">
    <source>
        <dbReference type="ARBA" id="ARBA00009437"/>
    </source>
</evidence>
<dbReference type="SUPFAM" id="SSF46785">
    <property type="entry name" value="Winged helix' DNA-binding domain"/>
    <property type="match status" value="1"/>
</dbReference>
<dbReference type="PANTHER" id="PTHR30537">
    <property type="entry name" value="HTH-TYPE TRANSCRIPTIONAL REGULATOR"/>
    <property type="match status" value="1"/>
</dbReference>
<comment type="similarity">
    <text evidence="1">Belongs to the LysR transcriptional regulatory family.</text>
</comment>
<evidence type="ECO:0000256" key="4">
    <source>
        <dbReference type="ARBA" id="ARBA00023163"/>
    </source>
</evidence>
<dbReference type="RefSeq" id="WP_136573218.1">
    <property type="nucleotide sequence ID" value="NZ_STFG01000006.1"/>
</dbReference>
<protein>
    <submittedName>
        <fullName evidence="6">LysR family transcriptional regulator</fullName>
    </submittedName>
</protein>
<dbReference type="InterPro" id="IPR005119">
    <property type="entry name" value="LysR_subst-bd"/>
</dbReference>
<dbReference type="PRINTS" id="PR00039">
    <property type="entry name" value="HTHLYSR"/>
</dbReference>
<dbReference type="GO" id="GO:0006351">
    <property type="term" value="P:DNA-templated transcription"/>
    <property type="evidence" value="ECO:0007669"/>
    <property type="project" value="TreeGrafter"/>
</dbReference>
<dbReference type="Pfam" id="PF03466">
    <property type="entry name" value="LysR_substrate"/>
    <property type="match status" value="1"/>
</dbReference>
<organism evidence="6 7">
    <name type="scientific">Lampropedia puyangensis</name>
    <dbReference type="NCBI Taxonomy" id="1330072"/>
    <lineage>
        <taxon>Bacteria</taxon>
        <taxon>Pseudomonadati</taxon>
        <taxon>Pseudomonadota</taxon>
        <taxon>Betaproteobacteria</taxon>
        <taxon>Burkholderiales</taxon>
        <taxon>Comamonadaceae</taxon>
        <taxon>Lampropedia</taxon>
    </lineage>
</organism>
<feature type="domain" description="HTH lysR-type" evidence="5">
    <location>
        <begin position="16"/>
        <end position="68"/>
    </location>
</feature>
<keyword evidence="4" id="KW-0804">Transcription</keyword>
<dbReference type="CDD" id="cd08422">
    <property type="entry name" value="PBP2_CrgA_like"/>
    <property type="match status" value="1"/>
</dbReference>
<evidence type="ECO:0000313" key="6">
    <source>
        <dbReference type="EMBL" id="THU02598.1"/>
    </source>
</evidence>
<dbReference type="Gene3D" id="3.40.190.290">
    <property type="match status" value="1"/>
</dbReference>
<dbReference type="GO" id="GO:0003700">
    <property type="term" value="F:DNA-binding transcription factor activity"/>
    <property type="evidence" value="ECO:0007669"/>
    <property type="project" value="InterPro"/>
</dbReference>
<sequence length="312" mass="34816">MSSINRHARTQLVAGLELLLAIERHRSISKAAVSLGITQSAASRQLQALETMAGAPLFLRTTRSIKPSDAGQALLHSGNELLHNADLLLEGLRTSTGNPDVLKIASSPLFCQQHIVPRLKAFRQAYPSIEIKLTLSYDPIDLARDDIDLLVYIGHLPDRRLVASRIALQRRILCAAPSFLASRGPLHTPEDVSRLPCLIHTQLTSNGLWFHRVGKTLKELHVAGPLASNSTEALLKAAVQGWGLTLMPRWAVHAELQAGTLMRVLPQYDFDIEQQAREICFLWQPQMSRSLKLRNFIDFFSDIFGKPAYWDR</sequence>
<dbReference type="InterPro" id="IPR058163">
    <property type="entry name" value="LysR-type_TF_proteobact-type"/>
</dbReference>
<dbReference type="PROSITE" id="PS50931">
    <property type="entry name" value="HTH_LYSR"/>
    <property type="match status" value="1"/>
</dbReference>
<proteinExistence type="inferred from homology"/>
<reference evidence="6 7" key="1">
    <citation type="journal article" date="2015" name="Antonie Van Leeuwenhoek">
        <title>Lampropedia puyangensis sp. nov., isolated from symptomatic bark of Populus ? euramericana canker and emended description of Lampropedia hyalina (Ehrenberg 1832) Lee et al. 2004.</title>
        <authorList>
            <person name="Li Y."/>
            <person name="Wang T."/>
            <person name="Piao C.G."/>
            <person name="Wang L.F."/>
            <person name="Tian G.Z."/>
            <person name="Zhu T.H."/>
            <person name="Guo M.W."/>
        </authorList>
    </citation>
    <scope>NUCLEOTIDE SEQUENCE [LARGE SCALE GENOMIC DNA]</scope>
    <source>
        <strain evidence="6 7">2-bin</strain>
    </source>
</reference>
<dbReference type="Gene3D" id="1.10.10.10">
    <property type="entry name" value="Winged helix-like DNA-binding domain superfamily/Winged helix DNA-binding domain"/>
    <property type="match status" value="1"/>
</dbReference>